<name>D3ABU0_9FIRM</name>
<dbReference type="InterPro" id="IPR050624">
    <property type="entry name" value="HTH-type_Tx_Regulator"/>
</dbReference>
<dbReference type="GO" id="GO:0003677">
    <property type="term" value="F:DNA binding"/>
    <property type="evidence" value="ECO:0007669"/>
    <property type="project" value="UniProtKB-UniRule"/>
</dbReference>
<sequence>MKALKENPIAAQSKQMILKALLELMECKAYNSISIKELAECAGLDRKTFYRNFKSKEEVLYLRLHELCQLYIKELKKLPQFTSYTVSKAYFLICRQNADFFMLLKKNDLLPLALLKFNEYLEELITLFLDDPVYRKKSQYEIYYQAGGFWNVTIRWLEEGAKESPEEMAQMIGAIMPPLKVEE</sequence>
<reference evidence="4 5" key="1">
    <citation type="submission" date="2010-01" db="EMBL/GenBank/DDBJ databases">
        <authorList>
            <person name="Weinstock G."/>
            <person name="Sodergren E."/>
            <person name="Clifton S."/>
            <person name="Fulton L."/>
            <person name="Fulton B."/>
            <person name="Courtney L."/>
            <person name="Fronick C."/>
            <person name="Harrison M."/>
            <person name="Strong C."/>
            <person name="Farmer C."/>
            <person name="Delahaunty K."/>
            <person name="Markovic C."/>
            <person name="Hall O."/>
            <person name="Minx P."/>
            <person name="Tomlinson C."/>
            <person name="Mitreva M."/>
            <person name="Nelson J."/>
            <person name="Hou S."/>
            <person name="Wollam A."/>
            <person name="Pepin K.H."/>
            <person name="Johnson M."/>
            <person name="Bhonagiri V."/>
            <person name="Nash W.E."/>
            <person name="Warren W."/>
            <person name="Chinwalla A."/>
            <person name="Mardis E.R."/>
            <person name="Wilson R.K."/>
        </authorList>
    </citation>
    <scope>NUCLEOTIDE SEQUENCE [LARGE SCALE GENOMIC DNA]</scope>
    <source>
        <strain evidence="4 5">DSM 13479</strain>
    </source>
</reference>
<dbReference type="HOGENOM" id="CLU_087539_6_0_9"/>
<dbReference type="PROSITE" id="PS50977">
    <property type="entry name" value="HTH_TETR_2"/>
    <property type="match status" value="1"/>
</dbReference>
<dbReference type="SUPFAM" id="SSF46689">
    <property type="entry name" value="Homeodomain-like"/>
    <property type="match status" value="1"/>
</dbReference>
<proteinExistence type="predicted"/>
<dbReference type="PRINTS" id="PR00455">
    <property type="entry name" value="HTHTETR"/>
</dbReference>
<dbReference type="Pfam" id="PF14278">
    <property type="entry name" value="TetR_C_8"/>
    <property type="match status" value="1"/>
</dbReference>
<dbReference type="InterPro" id="IPR001647">
    <property type="entry name" value="HTH_TetR"/>
</dbReference>
<accession>D3ABU0</accession>
<dbReference type="RefSeq" id="WP_006771610.1">
    <property type="nucleotide sequence ID" value="NZ_GG667616.1"/>
</dbReference>
<feature type="DNA-binding region" description="H-T-H motif" evidence="2">
    <location>
        <begin position="34"/>
        <end position="53"/>
    </location>
</feature>
<protein>
    <submittedName>
        <fullName evidence="4">Transcriptional regulator, TetR family</fullName>
    </submittedName>
</protein>
<evidence type="ECO:0000256" key="2">
    <source>
        <dbReference type="PROSITE-ProRule" id="PRU00335"/>
    </source>
</evidence>
<dbReference type="PANTHER" id="PTHR43479">
    <property type="entry name" value="ACREF/ENVCD OPERON REPRESSOR-RELATED"/>
    <property type="match status" value="1"/>
</dbReference>
<organism evidence="4 5">
    <name type="scientific">Hungatella hathewayi DSM 13479</name>
    <dbReference type="NCBI Taxonomy" id="566550"/>
    <lineage>
        <taxon>Bacteria</taxon>
        <taxon>Bacillati</taxon>
        <taxon>Bacillota</taxon>
        <taxon>Clostridia</taxon>
        <taxon>Lachnospirales</taxon>
        <taxon>Lachnospiraceae</taxon>
        <taxon>Hungatella</taxon>
    </lineage>
</organism>
<dbReference type="Gene3D" id="1.10.357.10">
    <property type="entry name" value="Tetracycline Repressor, domain 2"/>
    <property type="match status" value="1"/>
</dbReference>
<evidence type="ECO:0000259" key="3">
    <source>
        <dbReference type="PROSITE" id="PS50977"/>
    </source>
</evidence>
<dbReference type="EMBL" id="ACIO01000073">
    <property type="protein sequence ID" value="EFD00763.1"/>
    <property type="molecule type" value="Genomic_DNA"/>
</dbReference>
<gene>
    <name evidence="4" type="ORF">CLOSTHATH_01068</name>
</gene>
<comment type="caution">
    <text evidence="4">The sequence shown here is derived from an EMBL/GenBank/DDBJ whole genome shotgun (WGS) entry which is preliminary data.</text>
</comment>
<keyword evidence="1 2" id="KW-0238">DNA-binding</keyword>
<evidence type="ECO:0000313" key="5">
    <source>
        <dbReference type="Proteomes" id="UP000004968"/>
    </source>
</evidence>
<dbReference type="PANTHER" id="PTHR43479:SF11">
    <property type="entry name" value="ACREF_ENVCD OPERON REPRESSOR-RELATED"/>
    <property type="match status" value="1"/>
</dbReference>
<evidence type="ECO:0000256" key="1">
    <source>
        <dbReference type="ARBA" id="ARBA00023125"/>
    </source>
</evidence>
<evidence type="ECO:0000313" key="4">
    <source>
        <dbReference type="EMBL" id="EFD00763.1"/>
    </source>
</evidence>
<dbReference type="GeneID" id="93152999"/>
<feature type="domain" description="HTH tetR-type" evidence="3">
    <location>
        <begin position="11"/>
        <end position="71"/>
    </location>
</feature>
<dbReference type="InterPro" id="IPR009057">
    <property type="entry name" value="Homeodomain-like_sf"/>
</dbReference>
<dbReference type="Pfam" id="PF00440">
    <property type="entry name" value="TetR_N"/>
    <property type="match status" value="1"/>
</dbReference>
<dbReference type="InterPro" id="IPR039532">
    <property type="entry name" value="TetR_C_Firmicutes"/>
</dbReference>
<dbReference type="AlphaFoldDB" id="D3ABU0"/>
<dbReference type="Proteomes" id="UP000004968">
    <property type="component" value="Unassembled WGS sequence"/>
</dbReference>